<accession>A0A0E9W8A2</accession>
<reference evidence="1" key="2">
    <citation type="journal article" date="2015" name="Fish Shellfish Immunol.">
        <title>Early steps in the European eel (Anguilla anguilla)-Vibrio vulnificus interaction in the gills: Role of the RtxA13 toxin.</title>
        <authorList>
            <person name="Callol A."/>
            <person name="Pajuelo D."/>
            <person name="Ebbesson L."/>
            <person name="Teles M."/>
            <person name="MacKenzie S."/>
            <person name="Amaro C."/>
        </authorList>
    </citation>
    <scope>NUCLEOTIDE SEQUENCE</scope>
</reference>
<name>A0A0E9W8A2_ANGAN</name>
<evidence type="ECO:0000313" key="1">
    <source>
        <dbReference type="EMBL" id="JAH86592.1"/>
    </source>
</evidence>
<reference evidence="1" key="1">
    <citation type="submission" date="2014-11" db="EMBL/GenBank/DDBJ databases">
        <authorList>
            <person name="Amaro Gonzalez C."/>
        </authorList>
    </citation>
    <scope>NUCLEOTIDE SEQUENCE</scope>
</reference>
<dbReference type="AlphaFoldDB" id="A0A0E9W8A2"/>
<protein>
    <submittedName>
        <fullName evidence="1">Uncharacterized protein</fullName>
    </submittedName>
</protein>
<proteinExistence type="predicted"/>
<dbReference type="EMBL" id="GBXM01021985">
    <property type="protein sequence ID" value="JAH86592.1"/>
    <property type="molecule type" value="Transcribed_RNA"/>
</dbReference>
<sequence length="31" mass="3518">MRASFKFNFRLTGEANMLYVKLTPIPSTVGK</sequence>
<organism evidence="1">
    <name type="scientific">Anguilla anguilla</name>
    <name type="common">European freshwater eel</name>
    <name type="synonym">Muraena anguilla</name>
    <dbReference type="NCBI Taxonomy" id="7936"/>
    <lineage>
        <taxon>Eukaryota</taxon>
        <taxon>Metazoa</taxon>
        <taxon>Chordata</taxon>
        <taxon>Craniata</taxon>
        <taxon>Vertebrata</taxon>
        <taxon>Euteleostomi</taxon>
        <taxon>Actinopterygii</taxon>
        <taxon>Neopterygii</taxon>
        <taxon>Teleostei</taxon>
        <taxon>Anguilliformes</taxon>
        <taxon>Anguillidae</taxon>
        <taxon>Anguilla</taxon>
    </lineage>
</organism>